<evidence type="ECO:0000256" key="4">
    <source>
        <dbReference type="ARBA" id="ARBA00038054"/>
    </source>
</evidence>
<evidence type="ECO:0000259" key="5">
    <source>
        <dbReference type="SMART" id="SM00903"/>
    </source>
</evidence>
<gene>
    <name evidence="6" type="ORF">RRF57_013057</name>
</gene>
<keyword evidence="3" id="KW-0288">FMN</keyword>
<dbReference type="Gene3D" id="2.30.110.10">
    <property type="entry name" value="Electron Transport, Fmn-binding Protein, Chain A"/>
    <property type="match status" value="1"/>
</dbReference>
<comment type="cofactor">
    <cofactor evidence="1">
        <name>FMN</name>
        <dbReference type="ChEBI" id="CHEBI:58210"/>
    </cofactor>
</comment>
<proteinExistence type="inferred from homology"/>
<evidence type="ECO:0000256" key="3">
    <source>
        <dbReference type="ARBA" id="ARBA00022643"/>
    </source>
</evidence>
<dbReference type="AlphaFoldDB" id="A0AAN7UR36"/>
<evidence type="ECO:0000313" key="6">
    <source>
        <dbReference type="EMBL" id="KAK5637345.1"/>
    </source>
</evidence>
<organism evidence="6 7">
    <name type="scientific">Xylaria bambusicola</name>
    <dbReference type="NCBI Taxonomy" id="326684"/>
    <lineage>
        <taxon>Eukaryota</taxon>
        <taxon>Fungi</taxon>
        <taxon>Dikarya</taxon>
        <taxon>Ascomycota</taxon>
        <taxon>Pezizomycotina</taxon>
        <taxon>Sordariomycetes</taxon>
        <taxon>Xylariomycetidae</taxon>
        <taxon>Xylariales</taxon>
        <taxon>Xylariaceae</taxon>
        <taxon>Xylaria</taxon>
    </lineage>
</organism>
<comment type="caution">
    <text evidence="6">The sequence shown here is derived from an EMBL/GenBank/DDBJ whole genome shotgun (WGS) entry which is preliminary data.</text>
</comment>
<dbReference type="InterPro" id="IPR002563">
    <property type="entry name" value="Flavin_Rdtase-like_dom"/>
</dbReference>
<dbReference type="Pfam" id="PF01613">
    <property type="entry name" value="Flavin_Reduct"/>
    <property type="match status" value="1"/>
</dbReference>
<sequence>MPVIGAGFVGAPPNRRIFGYSRRSFVVTIRSSPHRRCLDATAACRPVVLVSAKVFSSHHRTIATTAVSMSRHPDFKTVEASRPDWNTSSSFRYTKTADPNWTHGSGANNLDAGAASKKHISIDPYEPGRPANFNYKLLISGITPRPIGFVSTRSGSKGESAAADEETFNLAPFSYFNVVCTDPPIFALGVSGALAKPKDTLRHLVANGECTVNIISEHFIEAANATSVDAPTGCSEWAISGLTPLHDCKTVRAPRVGEAVFSVECRVESIREFESRGTPGKIGGCVVLLEGQRFWVREDAVNGERNLIDPAVLRPMSRFGGITYGRTIEAIELPRPVFERDVGIEEYEKLKKKAADRAAQ</sequence>
<protein>
    <recommendedName>
        <fullName evidence="5">Flavin reductase like domain-containing protein</fullName>
    </recommendedName>
</protein>
<dbReference type="GO" id="GO:0010181">
    <property type="term" value="F:FMN binding"/>
    <property type="evidence" value="ECO:0007669"/>
    <property type="project" value="InterPro"/>
</dbReference>
<dbReference type="EMBL" id="JAWHQM010000111">
    <property type="protein sequence ID" value="KAK5637345.1"/>
    <property type="molecule type" value="Genomic_DNA"/>
</dbReference>
<dbReference type="InterPro" id="IPR012349">
    <property type="entry name" value="Split_barrel_FMN-bd"/>
</dbReference>
<reference evidence="6 7" key="1">
    <citation type="submission" date="2023-10" db="EMBL/GenBank/DDBJ databases">
        <title>Draft genome sequence of Xylaria bambusicola isolate GMP-LS, the root and basal stem rot pathogen of sugarcane in Indonesia.</title>
        <authorList>
            <person name="Selvaraj P."/>
            <person name="Muralishankar V."/>
            <person name="Muruganantham S."/>
            <person name="Sp S."/>
            <person name="Haryani S."/>
            <person name="Lau K.J.X."/>
            <person name="Naqvi N.I."/>
        </authorList>
    </citation>
    <scope>NUCLEOTIDE SEQUENCE [LARGE SCALE GENOMIC DNA]</scope>
    <source>
        <strain evidence="6">GMP-LS</strain>
    </source>
</reference>
<dbReference type="SMART" id="SM00903">
    <property type="entry name" value="Flavin_Reduct"/>
    <property type="match status" value="1"/>
</dbReference>
<accession>A0AAN7UR36</accession>
<evidence type="ECO:0000256" key="1">
    <source>
        <dbReference type="ARBA" id="ARBA00001917"/>
    </source>
</evidence>
<evidence type="ECO:0000313" key="7">
    <source>
        <dbReference type="Proteomes" id="UP001305414"/>
    </source>
</evidence>
<dbReference type="Proteomes" id="UP001305414">
    <property type="component" value="Unassembled WGS sequence"/>
</dbReference>
<keyword evidence="7" id="KW-1185">Reference proteome</keyword>
<feature type="domain" description="Flavin reductase like" evidence="5">
    <location>
        <begin position="140"/>
        <end position="309"/>
    </location>
</feature>
<name>A0AAN7UR36_9PEZI</name>
<dbReference type="SUPFAM" id="SSF50475">
    <property type="entry name" value="FMN-binding split barrel"/>
    <property type="match status" value="1"/>
</dbReference>
<comment type="similarity">
    <text evidence="4">Belongs to the flavoredoxin family.</text>
</comment>
<keyword evidence="2" id="KW-0285">Flavoprotein</keyword>
<dbReference type="PANTHER" id="PTHR33798">
    <property type="entry name" value="FLAVOPROTEIN OXYGENASE"/>
    <property type="match status" value="1"/>
</dbReference>
<dbReference type="PANTHER" id="PTHR33798:SF5">
    <property type="entry name" value="FLAVIN REDUCTASE LIKE DOMAIN-CONTAINING PROTEIN"/>
    <property type="match status" value="1"/>
</dbReference>
<evidence type="ECO:0000256" key="2">
    <source>
        <dbReference type="ARBA" id="ARBA00022630"/>
    </source>
</evidence>